<feature type="region of interest" description="Disordered" evidence="1">
    <location>
        <begin position="131"/>
        <end position="182"/>
    </location>
</feature>
<comment type="caution">
    <text evidence="2">The sequence shown here is derived from an EMBL/GenBank/DDBJ whole genome shotgun (WGS) entry which is preliminary data.</text>
</comment>
<dbReference type="KEGG" id="more:E1B28_007041"/>
<dbReference type="RefSeq" id="XP_043009829.1">
    <property type="nucleotide sequence ID" value="XM_043151749.1"/>
</dbReference>
<organism evidence="2 3">
    <name type="scientific">Marasmius oreades</name>
    <name type="common">fairy-ring Marasmius</name>
    <dbReference type="NCBI Taxonomy" id="181124"/>
    <lineage>
        <taxon>Eukaryota</taxon>
        <taxon>Fungi</taxon>
        <taxon>Dikarya</taxon>
        <taxon>Basidiomycota</taxon>
        <taxon>Agaricomycotina</taxon>
        <taxon>Agaricomycetes</taxon>
        <taxon>Agaricomycetidae</taxon>
        <taxon>Agaricales</taxon>
        <taxon>Marasmiineae</taxon>
        <taxon>Marasmiaceae</taxon>
        <taxon>Marasmius</taxon>
    </lineage>
</organism>
<accession>A0A9P7S0X1</accession>
<gene>
    <name evidence="2" type="ORF">E1B28_007041</name>
</gene>
<proteinExistence type="predicted"/>
<keyword evidence="3" id="KW-1185">Reference proteome</keyword>
<protein>
    <submittedName>
        <fullName evidence="2">Uncharacterized protein</fullName>
    </submittedName>
</protein>
<evidence type="ECO:0000313" key="3">
    <source>
        <dbReference type="Proteomes" id="UP001049176"/>
    </source>
</evidence>
<feature type="compositionally biased region" description="Polar residues" evidence="1">
    <location>
        <begin position="153"/>
        <end position="166"/>
    </location>
</feature>
<reference evidence="2" key="1">
    <citation type="journal article" date="2021" name="Genome Biol. Evol.">
        <title>The assembled and annotated genome of the fairy-ring fungus Marasmius oreades.</title>
        <authorList>
            <person name="Hiltunen M."/>
            <person name="Ament-Velasquez S.L."/>
            <person name="Johannesson H."/>
        </authorList>
    </citation>
    <scope>NUCLEOTIDE SEQUENCE</scope>
    <source>
        <strain evidence="2">03SP1</strain>
    </source>
</reference>
<dbReference type="AlphaFoldDB" id="A0A9P7S0X1"/>
<dbReference type="Proteomes" id="UP001049176">
    <property type="component" value="Chromosome 4"/>
</dbReference>
<evidence type="ECO:0000313" key="2">
    <source>
        <dbReference type="EMBL" id="KAG7093359.1"/>
    </source>
</evidence>
<evidence type="ECO:0000256" key="1">
    <source>
        <dbReference type="SAM" id="MobiDB-lite"/>
    </source>
</evidence>
<sequence>MLYNLEKKDNSFQLGHAYVHFYPNVAPLPISPKAVLAQHLVYTYKEHQPTDPGVARVELVSGTHSLKASDFKTAGPFQVDPSSLEKECNAIVAEMTDSDEPPELIDVDEVKMDVDDAELDTSKANMDVAIPDTSSKLPIRSRTIRPPSPTSSMVSNCSSDTTTELQYPSAPTPPALPATDPSSLQVKPANTTGIPTPFFDSRLTPRTQILPSALLSVGELERLIEHPAVGRPIFIELDPIPEVDFGKLMSIFQVQNHAIVCEHPRESHGRLQQAYRALFDEFQYQMIEEKAEHFYNAGKTPSEANCQAVAKHFENLEVCRQLTNRFQFRQFMSHTIPSQPLMEQEEFS</sequence>
<dbReference type="EMBL" id="CM032184">
    <property type="protein sequence ID" value="KAG7093359.1"/>
    <property type="molecule type" value="Genomic_DNA"/>
</dbReference>
<name>A0A9P7S0X1_9AGAR</name>
<dbReference type="GeneID" id="66076117"/>